<organism evidence="1 2">
    <name type="scientific">Dipteronia dyeriana</name>
    <dbReference type="NCBI Taxonomy" id="168575"/>
    <lineage>
        <taxon>Eukaryota</taxon>
        <taxon>Viridiplantae</taxon>
        <taxon>Streptophyta</taxon>
        <taxon>Embryophyta</taxon>
        <taxon>Tracheophyta</taxon>
        <taxon>Spermatophyta</taxon>
        <taxon>Magnoliopsida</taxon>
        <taxon>eudicotyledons</taxon>
        <taxon>Gunneridae</taxon>
        <taxon>Pentapetalae</taxon>
        <taxon>rosids</taxon>
        <taxon>malvids</taxon>
        <taxon>Sapindales</taxon>
        <taxon>Sapindaceae</taxon>
        <taxon>Hippocastanoideae</taxon>
        <taxon>Acereae</taxon>
        <taxon>Dipteronia</taxon>
    </lineage>
</organism>
<evidence type="ECO:0000313" key="2">
    <source>
        <dbReference type="Proteomes" id="UP001280121"/>
    </source>
</evidence>
<reference evidence="1" key="1">
    <citation type="journal article" date="2023" name="Plant J.">
        <title>Genome sequences and population genomics provide insights into the demographic history, inbreeding, and mutation load of two 'living fossil' tree species of Dipteronia.</title>
        <authorList>
            <person name="Feng Y."/>
            <person name="Comes H.P."/>
            <person name="Chen J."/>
            <person name="Zhu S."/>
            <person name="Lu R."/>
            <person name="Zhang X."/>
            <person name="Li P."/>
            <person name="Qiu J."/>
            <person name="Olsen K.M."/>
            <person name="Qiu Y."/>
        </authorList>
    </citation>
    <scope>NUCLEOTIDE SEQUENCE</scope>
    <source>
        <strain evidence="1">KIB01</strain>
    </source>
</reference>
<keyword evidence="2" id="KW-1185">Reference proteome</keyword>
<protein>
    <submittedName>
        <fullName evidence="1">Uncharacterized protein</fullName>
    </submittedName>
</protein>
<dbReference type="EMBL" id="JANJYI010000007">
    <property type="protein sequence ID" value="KAK2640727.1"/>
    <property type="molecule type" value="Genomic_DNA"/>
</dbReference>
<gene>
    <name evidence="1" type="ORF">Ddye_022490</name>
</gene>
<dbReference type="AlphaFoldDB" id="A0AAD9WSF3"/>
<dbReference type="Proteomes" id="UP001280121">
    <property type="component" value="Unassembled WGS sequence"/>
</dbReference>
<name>A0AAD9WSF3_9ROSI</name>
<accession>A0AAD9WSF3</accession>
<proteinExistence type="predicted"/>
<evidence type="ECO:0000313" key="1">
    <source>
        <dbReference type="EMBL" id="KAK2640727.1"/>
    </source>
</evidence>
<sequence>MLDSLSLNPYKSTQKRDLKLKKIGFDNDLNEKCQDLFRLLQPTKQPVEEVVHESFVPFTKKEKYEVECAFVASIWENIKITCKSLQCRRHGMWLNDKAKYYVEEVKDKSGKDLDISDWEYEYVEDFPKQSN</sequence>
<comment type="caution">
    <text evidence="1">The sequence shown here is derived from an EMBL/GenBank/DDBJ whole genome shotgun (WGS) entry which is preliminary data.</text>
</comment>